<dbReference type="InterPro" id="IPR035965">
    <property type="entry name" value="PAS-like_dom_sf"/>
</dbReference>
<dbReference type="NCBIfam" id="TIGR00254">
    <property type="entry name" value="GGDEF"/>
    <property type="match status" value="1"/>
</dbReference>
<dbReference type="AlphaFoldDB" id="A0A831UCM4"/>
<dbReference type="FunFam" id="3.30.70.270:FF:000001">
    <property type="entry name" value="Diguanylate cyclase domain protein"/>
    <property type="match status" value="1"/>
</dbReference>
<dbReference type="GO" id="GO:0071111">
    <property type="term" value="F:cyclic-guanylate-specific phosphodiesterase activity"/>
    <property type="evidence" value="ECO:0007669"/>
    <property type="project" value="UniProtKB-EC"/>
</dbReference>
<dbReference type="PANTHER" id="PTHR44757">
    <property type="entry name" value="DIGUANYLATE CYCLASE DGCP"/>
    <property type="match status" value="1"/>
</dbReference>
<dbReference type="PROSITE" id="PS50883">
    <property type="entry name" value="EAL"/>
    <property type="match status" value="1"/>
</dbReference>
<evidence type="ECO:0000259" key="5">
    <source>
        <dbReference type="PROSITE" id="PS50113"/>
    </source>
</evidence>
<protein>
    <submittedName>
        <fullName evidence="8">EAL domain-containing protein</fullName>
    </submittedName>
</protein>
<comment type="catalytic activity">
    <reaction evidence="1">
        <text>3',3'-c-di-GMP + H2O = 5'-phosphoguanylyl(3'-&gt;5')guanosine + H(+)</text>
        <dbReference type="Rhea" id="RHEA:24902"/>
        <dbReference type="ChEBI" id="CHEBI:15377"/>
        <dbReference type="ChEBI" id="CHEBI:15378"/>
        <dbReference type="ChEBI" id="CHEBI:58754"/>
        <dbReference type="ChEBI" id="CHEBI:58805"/>
        <dbReference type="EC" id="3.1.4.52"/>
    </reaction>
    <physiologicalReaction direction="left-to-right" evidence="1">
        <dbReference type="Rhea" id="RHEA:24903"/>
    </physiologicalReaction>
</comment>
<accession>A0A831UCM4</accession>
<dbReference type="NCBIfam" id="TIGR00229">
    <property type="entry name" value="sensory_box"/>
    <property type="match status" value="1"/>
</dbReference>
<dbReference type="PROSITE" id="PS50113">
    <property type="entry name" value="PAC"/>
    <property type="match status" value="1"/>
</dbReference>
<dbReference type="GO" id="GO:0071732">
    <property type="term" value="P:cellular response to nitric oxide"/>
    <property type="evidence" value="ECO:0007669"/>
    <property type="project" value="UniProtKB-ARBA"/>
</dbReference>
<feature type="coiled-coil region" evidence="2">
    <location>
        <begin position="224"/>
        <end position="276"/>
    </location>
</feature>
<dbReference type="Gene3D" id="3.20.20.450">
    <property type="entry name" value="EAL domain"/>
    <property type="match status" value="1"/>
</dbReference>
<dbReference type="CDD" id="cd01949">
    <property type="entry name" value="GGDEF"/>
    <property type="match status" value="1"/>
</dbReference>
<evidence type="ECO:0000256" key="2">
    <source>
        <dbReference type="SAM" id="Coils"/>
    </source>
</evidence>
<dbReference type="CDD" id="cd00130">
    <property type="entry name" value="PAS"/>
    <property type="match status" value="1"/>
</dbReference>
<feature type="transmembrane region" description="Helical" evidence="3">
    <location>
        <begin position="6"/>
        <end position="27"/>
    </location>
</feature>
<feature type="domain" description="PAC" evidence="5">
    <location>
        <begin position="345"/>
        <end position="397"/>
    </location>
</feature>
<dbReference type="EMBL" id="DSOV01000036">
    <property type="protein sequence ID" value="HEN42255.1"/>
    <property type="molecule type" value="Genomic_DNA"/>
</dbReference>
<dbReference type="Gene3D" id="3.30.70.270">
    <property type="match status" value="1"/>
</dbReference>
<evidence type="ECO:0000259" key="4">
    <source>
        <dbReference type="PROSITE" id="PS50112"/>
    </source>
</evidence>
<evidence type="ECO:0000256" key="1">
    <source>
        <dbReference type="ARBA" id="ARBA00051114"/>
    </source>
</evidence>
<dbReference type="SMART" id="SM00091">
    <property type="entry name" value="PAS"/>
    <property type="match status" value="1"/>
</dbReference>
<dbReference type="Pfam" id="PF13426">
    <property type="entry name" value="PAS_9"/>
    <property type="match status" value="1"/>
</dbReference>
<dbReference type="InterPro" id="IPR000160">
    <property type="entry name" value="GGDEF_dom"/>
</dbReference>
<dbReference type="CDD" id="cd01948">
    <property type="entry name" value="EAL"/>
    <property type="match status" value="1"/>
</dbReference>
<gene>
    <name evidence="8" type="ORF">ENQ87_07750</name>
</gene>
<feature type="transmembrane region" description="Helical" evidence="3">
    <location>
        <begin position="194"/>
        <end position="213"/>
    </location>
</feature>
<dbReference type="InterPro" id="IPR001633">
    <property type="entry name" value="EAL_dom"/>
</dbReference>
<dbReference type="SMART" id="SM00052">
    <property type="entry name" value="EAL"/>
    <property type="match status" value="1"/>
</dbReference>
<dbReference type="InterPro" id="IPR000700">
    <property type="entry name" value="PAS-assoc_C"/>
</dbReference>
<dbReference type="Pfam" id="PF00563">
    <property type="entry name" value="EAL"/>
    <property type="match status" value="1"/>
</dbReference>
<keyword evidence="2" id="KW-0175">Coiled coil</keyword>
<name>A0A831UCM4_GEOME</name>
<dbReference type="SUPFAM" id="SSF141868">
    <property type="entry name" value="EAL domain-like"/>
    <property type="match status" value="1"/>
</dbReference>
<dbReference type="InterPro" id="IPR000014">
    <property type="entry name" value="PAS"/>
</dbReference>
<organism evidence="8">
    <name type="scientific">Geobacter metallireducens</name>
    <dbReference type="NCBI Taxonomy" id="28232"/>
    <lineage>
        <taxon>Bacteria</taxon>
        <taxon>Pseudomonadati</taxon>
        <taxon>Thermodesulfobacteriota</taxon>
        <taxon>Desulfuromonadia</taxon>
        <taxon>Geobacterales</taxon>
        <taxon>Geobacteraceae</taxon>
        <taxon>Geobacter</taxon>
    </lineage>
</organism>
<dbReference type="SMART" id="SM00086">
    <property type="entry name" value="PAC"/>
    <property type="match status" value="1"/>
</dbReference>
<feature type="domain" description="EAL" evidence="6">
    <location>
        <begin position="571"/>
        <end position="824"/>
    </location>
</feature>
<dbReference type="SMART" id="SM00267">
    <property type="entry name" value="GGDEF"/>
    <property type="match status" value="1"/>
</dbReference>
<sequence>MFNLTRHYSIASLVCIIVAAAILGMVYRRLSVQSLMDMAEDRNAALTHVFSNALGHRLMPLLTMGVGGVAPDPEGAEVAALRREVVSLMRDTGAVKVKIYTLQGLTIFSTEERQIGEDKRTNPGIHAAARGELASEITHRNQFSAFDGVLESRDVISSYVPFIPPGGTRIEGVVEVYSDITPFLAQVKQTQWRVVAAVAGVLSLLYGLLFGIVRRADRIIRDQGAELQRSLARIEEDNQLLDQRVSERTRELREVNRALEAEIAERERAEEKLRLSAEVFDNTVEGVIITDADTNILAVNRAFTQVTGYREEEIQGLTPQVLQSGRHDAEFYADMWKALKRDGKWVGEIWNRRKSGEIYPERLTIGVVRDAAGEVKHYVGVFSDISDIKRSQERLDFLAHHDLLTSLPNRLLFNDRLNQGIARARRSGRQLAVLFVDLDHFKNVNDTLGHDLGDELLKKVAGYLGAHVRKSDTLARIGGDEFILLLDDVEVPRYAGAVAEKILGLLSQTMVVSGYEIYVSASIGVSFFPADGEDVTTLVKNADTAMYYAKTHGRNSYHFYAPEMSEYVRERVQMESLLRRSIERGELAVHYQPKVDLATGKLVGAEALARWNSPELGRVSPTRFIPIAEDIGFIAVLGEWVLRTVCRQVVEWDSRGFRLPSVAVNLSVKQLERGDIVAVVSRVLAETGLSAGRLEMEVTESAIMGRERTLERLDSLRALGVELSVDDFGTGYSSLSYLRRLPVQKLKIDRSFITDVSGEPSREAIVRAVIVLARALGLRAVAEGIETDAEARFLREEGCHQGQGHLFSRALPPEEFFALWKDGAL</sequence>
<evidence type="ECO:0000256" key="3">
    <source>
        <dbReference type="SAM" id="Phobius"/>
    </source>
</evidence>
<dbReference type="Pfam" id="PF00990">
    <property type="entry name" value="GGDEF"/>
    <property type="match status" value="1"/>
</dbReference>
<dbReference type="FunFam" id="3.20.20.450:FF:000001">
    <property type="entry name" value="Cyclic di-GMP phosphodiesterase yahA"/>
    <property type="match status" value="1"/>
</dbReference>
<feature type="domain" description="PAS" evidence="4">
    <location>
        <begin position="269"/>
        <end position="316"/>
    </location>
</feature>
<evidence type="ECO:0000259" key="6">
    <source>
        <dbReference type="PROSITE" id="PS50883"/>
    </source>
</evidence>
<evidence type="ECO:0000313" key="8">
    <source>
        <dbReference type="EMBL" id="HEN42255.1"/>
    </source>
</evidence>
<comment type="caution">
    <text evidence="8">The sequence shown here is derived from an EMBL/GenBank/DDBJ whole genome shotgun (WGS) entry which is preliminary data.</text>
</comment>
<dbReference type="PANTHER" id="PTHR44757:SF2">
    <property type="entry name" value="BIOFILM ARCHITECTURE MAINTENANCE PROTEIN MBAA"/>
    <property type="match status" value="1"/>
</dbReference>
<dbReference type="SUPFAM" id="SSF55073">
    <property type="entry name" value="Nucleotide cyclase"/>
    <property type="match status" value="1"/>
</dbReference>
<keyword evidence="3" id="KW-0812">Transmembrane</keyword>
<reference evidence="8" key="1">
    <citation type="journal article" date="2020" name="mSystems">
        <title>Genome- and Community-Level Interaction Insights into Carbon Utilization and Element Cycling Functions of Hydrothermarchaeota in Hydrothermal Sediment.</title>
        <authorList>
            <person name="Zhou Z."/>
            <person name="Liu Y."/>
            <person name="Xu W."/>
            <person name="Pan J."/>
            <person name="Luo Z.H."/>
            <person name="Li M."/>
        </authorList>
    </citation>
    <scope>NUCLEOTIDE SEQUENCE [LARGE SCALE GENOMIC DNA]</scope>
    <source>
        <strain evidence="8">SpSt-349</strain>
    </source>
</reference>
<dbReference type="Gene3D" id="3.30.450.20">
    <property type="entry name" value="PAS domain"/>
    <property type="match status" value="1"/>
</dbReference>
<proteinExistence type="predicted"/>
<keyword evidence="3" id="KW-1133">Transmembrane helix</keyword>
<dbReference type="SUPFAM" id="SSF55785">
    <property type="entry name" value="PYP-like sensor domain (PAS domain)"/>
    <property type="match status" value="1"/>
</dbReference>
<dbReference type="PROSITE" id="PS50112">
    <property type="entry name" value="PAS"/>
    <property type="match status" value="1"/>
</dbReference>
<dbReference type="InterPro" id="IPR043128">
    <property type="entry name" value="Rev_trsase/Diguanyl_cyclase"/>
</dbReference>
<dbReference type="InterPro" id="IPR035919">
    <property type="entry name" value="EAL_sf"/>
</dbReference>
<dbReference type="InterPro" id="IPR052155">
    <property type="entry name" value="Biofilm_reg_signaling"/>
</dbReference>
<feature type="domain" description="GGDEF" evidence="7">
    <location>
        <begin position="429"/>
        <end position="562"/>
    </location>
</feature>
<dbReference type="PROSITE" id="PS50887">
    <property type="entry name" value="GGDEF"/>
    <property type="match status" value="1"/>
</dbReference>
<dbReference type="InterPro" id="IPR001610">
    <property type="entry name" value="PAC"/>
</dbReference>
<dbReference type="InterPro" id="IPR029787">
    <property type="entry name" value="Nucleotide_cyclase"/>
</dbReference>
<keyword evidence="3" id="KW-0472">Membrane</keyword>
<evidence type="ECO:0000259" key="7">
    <source>
        <dbReference type="PROSITE" id="PS50887"/>
    </source>
</evidence>